<organism evidence="1 2">
    <name type="scientific">Dyadobacter beijingensis</name>
    <dbReference type="NCBI Taxonomy" id="365489"/>
    <lineage>
        <taxon>Bacteria</taxon>
        <taxon>Pseudomonadati</taxon>
        <taxon>Bacteroidota</taxon>
        <taxon>Cytophagia</taxon>
        <taxon>Cytophagales</taxon>
        <taxon>Spirosomataceae</taxon>
        <taxon>Dyadobacter</taxon>
    </lineage>
</organism>
<sequence>MLEILYDIRCSIVFEHHFYSEGICTDIRLTPTGDTIQALEDHGLLVKNTLGKTHIFQQISAGVPEVPFTEPVCFSFMASLTNSAIYNLFDTGGIRQFHLTNLNSDGTFRDTLTQDEYLSQHEILPRITPQKFNFELRKGAISKLVIDFFDSTGWNTVTTENIDPKAEGIELTFIKPGKYRITKQPLPAGETSLILIASDDAYKSTPFFALIDIWLQNDIAFKTLYTAKIPGRLFKFQYIFTDVESKQINYDIPIIVRGKKHILDTISAESDIAFSELEIADPPESKIDIVVAQLKKTGSDRIYVVESVSPLPVLENRPASVKLKAGANEVILPVPLLNDLQIIDNKAVVFFNI</sequence>
<name>A0ABQ2IN25_9BACT</name>
<evidence type="ECO:0000313" key="1">
    <source>
        <dbReference type="EMBL" id="GGN13327.1"/>
    </source>
</evidence>
<accession>A0ABQ2IN25</accession>
<reference evidence="2" key="1">
    <citation type="journal article" date="2019" name="Int. J. Syst. Evol. Microbiol.">
        <title>The Global Catalogue of Microorganisms (GCM) 10K type strain sequencing project: providing services to taxonomists for standard genome sequencing and annotation.</title>
        <authorList>
            <consortium name="The Broad Institute Genomics Platform"/>
            <consortium name="The Broad Institute Genome Sequencing Center for Infectious Disease"/>
            <person name="Wu L."/>
            <person name="Ma J."/>
        </authorList>
    </citation>
    <scope>NUCLEOTIDE SEQUENCE [LARGE SCALE GENOMIC DNA]</scope>
    <source>
        <strain evidence="2">CGMCC 1.6375</strain>
    </source>
</reference>
<keyword evidence="2" id="KW-1185">Reference proteome</keyword>
<gene>
    <name evidence="1" type="ORF">GCM10010967_56820</name>
</gene>
<proteinExistence type="predicted"/>
<evidence type="ECO:0000313" key="2">
    <source>
        <dbReference type="Proteomes" id="UP000632339"/>
    </source>
</evidence>
<dbReference type="RefSeq" id="WP_019945386.1">
    <property type="nucleotide sequence ID" value="NZ_BMLI01000004.1"/>
</dbReference>
<protein>
    <submittedName>
        <fullName evidence="1">Uncharacterized protein</fullName>
    </submittedName>
</protein>
<dbReference type="Proteomes" id="UP000632339">
    <property type="component" value="Unassembled WGS sequence"/>
</dbReference>
<comment type="caution">
    <text evidence="1">The sequence shown here is derived from an EMBL/GenBank/DDBJ whole genome shotgun (WGS) entry which is preliminary data.</text>
</comment>
<dbReference type="EMBL" id="BMLI01000004">
    <property type="protein sequence ID" value="GGN13327.1"/>
    <property type="molecule type" value="Genomic_DNA"/>
</dbReference>